<dbReference type="SUPFAM" id="SSF53335">
    <property type="entry name" value="S-adenosyl-L-methionine-dependent methyltransferases"/>
    <property type="match status" value="1"/>
</dbReference>
<dbReference type="RefSeq" id="WP_184292975.1">
    <property type="nucleotide sequence ID" value="NZ_JACHJO010000010.1"/>
</dbReference>
<sequence>MSRFTSPDFLRRAGAKGTRANPPPAVDLTRPSLARLHSFHLKGKDHFEADRELAFKAEHAVPGFQDLVLGERAFLQRAVRHLVEEVGIRQFVQIGCGLPAPGDPHEIAHEAEHPTAGDTRVVYATDDLMVLAHHRALLRDERTIAVEGRLTEPRALLSAAELRGFLDLERPVGLLLAGTLSHVPDLDAPGEHLAALRDLLAPGSHLVLSHYCRPDAGPFPRDAARADKLERVFREHRLTGYWRTKDRIQGFLDGWDVTAPGLIEVQSWRTLPVAPPVPGSYQMPHRNRRLLVGALARI</sequence>
<dbReference type="EMBL" id="JACHJO010000010">
    <property type="protein sequence ID" value="MBB6121542.1"/>
    <property type="molecule type" value="Genomic_DNA"/>
</dbReference>
<evidence type="ECO:0008006" key="4">
    <source>
        <dbReference type="Google" id="ProtNLM"/>
    </source>
</evidence>
<dbReference type="InterPro" id="IPR029063">
    <property type="entry name" value="SAM-dependent_MTases_sf"/>
</dbReference>
<dbReference type="InterPro" id="IPR006764">
    <property type="entry name" value="SAM_dep_MeTrfase_SAV2177_type"/>
</dbReference>
<comment type="caution">
    <text evidence="2">The sequence shown here is derived from an EMBL/GenBank/DDBJ whole genome shotgun (WGS) entry which is preliminary data.</text>
</comment>
<proteinExistence type="predicted"/>
<organism evidence="2 3">
    <name type="scientific">Nocardiopsis algeriensis</name>
    <dbReference type="NCBI Taxonomy" id="1478215"/>
    <lineage>
        <taxon>Bacteria</taxon>
        <taxon>Bacillati</taxon>
        <taxon>Actinomycetota</taxon>
        <taxon>Actinomycetes</taxon>
        <taxon>Streptosporangiales</taxon>
        <taxon>Nocardiopsidaceae</taxon>
        <taxon>Nocardiopsis</taxon>
    </lineage>
</organism>
<dbReference type="Pfam" id="PF04672">
    <property type="entry name" value="Methyltransf_19"/>
    <property type="match status" value="1"/>
</dbReference>
<feature type="region of interest" description="Disordered" evidence="1">
    <location>
        <begin position="1"/>
        <end position="29"/>
    </location>
</feature>
<dbReference type="PIRSF" id="PIRSF017393">
    <property type="entry name" value="MTase_SAV2177"/>
    <property type="match status" value="1"/>
</dbReference>
<gene>
    <name evidence="2" type="ORF">FHS13_003511</name>
</gene>
<evidence type="ECO:0000313" key="2">
    <source>
        <dbReference type="EMBL" id="MBB6121542.1"/>
    </source>
</evidence>
<reference evidence="2 3" key="1">
    <citation type="submission" date="2020-08" db="EMBL/GenBank/DDBJ databases">
        <title>Genomic Encyclopedia of Type Strains, Phase III (KMG-III): the genomes of soil and plant-associated and newly described type strains.</title>
        <authorList>
            <person name="Whitman W."/>
        </authorList>
    </citation>
    <scope>NUCLEOTIDE SEQUENCE [LARGE SCALE GENOMIC DNA]</scope>
    <source>
        <strain evidence="2 3">CECT 8712</strain>
    </source>
</reference>
<dbReference type="AlphaFoldDB" id="A0A841ITP4"/>
<keyword evidence="3" id="KW-1185">Reference proteome</keyword>
<protein>
    <recommendedName>
        <fullName evidence="4">S-adenosyl methyltransferase</fullName>
    </recommendedName>
</protein>
<evidence type="ECO:0000256" key="1">
    <source>
        <dbReference type="SAM" id="MobiDB-lite"/>
    </source>
</evidence>
<name>A0A841ITP4_9ACTN</name>
<dbReference type="Proteomes" id="UP000536604">
    <property type="component" value="Unassembled WGS sequence"/>
</dbReference>
<evidence type="ECO:0000313" key="3">
    <source>
        <dbReference type="Proteomes" id="UP000536604"/>
    </source>
</evidence>
<dbReference type="Gene3D" id="3.40.50.150">
    <property type="entry name" value="Vaccinia Virus protein VP39"/>
    <property type="match status" value="1"/>
</dbReference>
<accession>A0A841ITP4</accession>